<dbReference type="KEGG" id="tje:TJEJU_1520"/>
<dbReference type="Pfam" id="PF01679">
    <property type="entry name" value="Pmp3"/>
    <property type="match status" value="1"/>
</dbReference>
<evidence type="ECO:0000313" key="8">
    <source>
        <dbReference type="Proteomes" id="UP000215214"/>
    </source>
</evidence>
<name>A0A238UA23_9FLAO</name>
<keyword evidence="3 6" id="KW-0812">Transmembrane</keyword>
<feature type="transmembrane region" description="Helical" evidence="6">
    <location>
        <begin position="26"/>
        <end position="47"/>
    </location>
</feature>
<accession>A0A238UA23</accession>
<dbReference type="AlphaFoldDB" id="A0A238UA23"/>
<evidence type="ECO:0000256" key="5">
    <source>
        <dbReference type="ARBA" id="ARBA00023136"/>
    </source>
</evidence>
<evidence type="ECO:0000256" key="2">
    <source>
        <dbReference type="ARBA" id="ARBA00009530"/>
    </source>
</evidence>
<evidence type="ECO:0000256" key="6">
    <source>
        <dbReference type="SAM" id="Phobius"/>
    </source>
</evidence>
<dbReference type="GO" id="GO:0016020">
    <property type="term" value="C:membrane"/>
    <property type="evidence" value="ECO:0007669"/>
    <property type="project" value="UniProtKB-SubCell"/>
</dbReference>
<evidence type="ECO:0008006" key="9">
    <source>
        <dbReference type="Google" id="ProtNLM"/>
    </source>
</evidence>
<evidence type="ECO:0000256" key="1">
    <source>
        <dbReference type="ARBA" id="ARBA00004370"/>
    </source>
</evidence>
<dbReference type="OrthoDB" id="2692128at2"/>
<reference evidence="7 8" key="1">
    <citation type="submission" date="2017-07" db="EMBL/GenBank/DDBJ databases">
        <authorList>
            <person name="Sun Z.S."/>
            <person name="Albrecht U."/>
            <person name="Echele G."/>
            <person name="Lee C.C."/>
        </authorList>
    </citation>
    <scope>NUCLEOTIDE SEQUENCE [LARGE SCALE GENOMIC DNA]</scope>
    <source>
        <strain evidence="8">type strain: KCTC 22618</strain>
    </source>
</reference>
<dbReference type="EMBL" id="LT899436">
    <property type="protein sequence ID" value="SNR15250.1"/>
    <property type="molecule type" value="Genomic_DNA"/>
</dbReference>
<evidence type="ECO:0000256" key="3">
    <source>
        <dbReference type="ARBA" id="ARBA00022692"/>
    </source>
</evidence>
<organism evidence="7 8">
    <name type="scientific">Tenacibaculum jejuense</name>
    <dbReference type="NCBI Taxonomy" id="584609"/>
    <lineage>
        <taxon>Bacteria</taxon>
        <taxon>Pseudomonadati</taxon>
        <taxon>Bacteroidota</taxon>
        <taxon>Flavobacteriia</taxon>
        <taxon>Flavobacteriales</taxon>
        <taxon>Flavobacteriaceae</taxon>
        <taxon>Tenacibaculum</taxon>
    </lineage>
</organism>
<sequence>MNILRVLLAIVFPPLSIIDKGCGSFIIIFLLTLCGWIPGVIGALVILNNPNR</sequence>
<evidence type="ECO:0000256" key="4">
    <source>
        <dbReference type="ARBA" id="ARBA00022989"/>
    </source>
</evidence>
<keyword evidence="5 6" id="KW-0472">Membrane</keyword>
<keyword evidence="8" id="KW-1185">Reference proteome</keyword>
<dbReference type="Proteomes" id="UP000215214">
    <property type="component" value="Chromosome TJEJU"/>
</dbReference>
<evidence type="ECO:0000313" key="7">
    <source>
        <dbReference type="EMBL" id="SNR15250.1"/>
    </source>
</evidence>
<comment type="subcellular location">
    <subcellularLocation>
        <location evidence="1">Membrane</location>
    </subcellularLocation>
</comment>
<comment type="similarity">
    <text evidence="2">Belongs to the UPF0057 (PMP3) family.</text>
</comment>
<proteinExistence type="inferred from homology"/>
<keyword evidence="4 6" id="KW-1133">Transmembrane helix</keyword>
<dbReference type="InterPro" id="IPR000612">
    <property type="entry name" value="PMP3"/>
</dbReference>
<gene>
    <name evidence="7" type="primary">yqaE</name>
    <name evidence="7" type="ORF">TJEJU_1520</name>
</gene>
<dbReference type="RefSeq" id="WP_095070836.1">
    <property type="nucleotide sequence ID" value="NZ_LT899436.1"/>
</dbReference>
<protein>
    <recommendedName>
        <fullName evidence="9">YqaE/Pmp3 family membrane protein</fullName>
    </recommendedName>
</protein>